<protein>
    <recommendedName>
        <fullName evidence="3">Rad60/SUMO-like domain-containing protein</fullName>
    </recommendedName>
</protein>
<dbReference type="InterPro" id="IPR029071">
    <property type="entry name" value="Ubiquitin-like_domsf"/>
</dbReference>
<dbReference type="HOGENOM" id="CLU_047326_1_0_1"/>
<dbReference type="PaxDb" id="65489-OBART07G19570.1"/>
<name>A0A0D3GSP3_9ORYZ</name>
<dbReference type="STRING" id="65489.A0A0D3GSP3"/>
<dbReference type="SUPFAM" id="SSF54236">
    <property type="entry name" value="Ubiquitin-like"/>
    <property type="match status" value="3"/>
</dbReference>
<evidence type="ECO:0000313" key="2">
    <source>
        <dbReference type="Proteomes" id="UP000026960"/>
    </source>
</evidence>
<reference evidence="1" key="1">
    <citation type="journal article" date="2009" name="Rice">
        <title>De Novo Next Generation Sequencing of Plant Genomes.</title>
        <authorList>
            <person name="Rounsley S."/>
            <person name="Marri P.R."/>
            <person name="Yu Y."/>
            <person name="He R."/>
            <person name="Sisneros N."/>
            <person name="Goicoechea J.L."/>
            <person name="Lee S.J."/>
            <person name="Angelova A."/>
            <person name="Kudrna D."/>
            <person name="Luo M."/>
            <person name="Affourtit J."/>
            <person name="Desany B."/>
            <person name="Knight J."/>
            <person name="Niazi F."/>
            <person name="Egholm M."/>
            <person name="Wing R.A."/>
        </authorList>
    </citation>
    <scope>NUCLEOTIDE SEQUENCE [LARGE SCALE GENOMIC DNA]</scope>
    <source>
        <strain evidence="1">cv. IRGC 105608</strain>
    </source>
</reference>
<evidence type="ECO:0000313" key="1">
    <source>
        <dbReference type="EnsemblPlants" id="OBART07G19570.1"/>
    </source>
</evidence>
<dbReference type="AlphaFoldDB" id="A0A0D3GSP3"/>
<dbReference type="eggNOG" id="ENOG502R7QB">
    <property type="taxonomic scope" value="Eukaryota"/>
</dbReference>
<dbReference type="EnsemblPlants" id="OBART07G19570.1">
    <property type="protein sequence ID" value="OBART07G19570.1"/>
    <property type="gene ID" value="OBART07G19570"/>
</dbReference>
<dbReference type="Gramene" id="OBART07G19570.1">
    <property type="protein sequence ID" value="OBART07G19570.1"/>
    <property type="gene ID" value="OBART07G19570"/>
</dbReference>
<dbReference type="Proteomes" id="UP000026960">
    <property type="component" value="Chromosome 7"/>
</dbReference>
<organism evidence="1">
    <name type="scientific">Oryza barthii</name>
    <dbReference type="NCBI Taxonomy" id="65489"/>
    <lineage>
        <taxon>Eukaryota</taxon>
        <taxon>Viridiplantae</taxon>
        <taxon>Streptophyta</taxon>
        <taxon>Embryophyta</taxon>
        <taxon>Tracheophyta</taxon>
        <taxon>Spermatophyta</taxon>
        <taxon>Magnoliopsida</taxon>
        <taxon>Liliopsida</taxon>
        <taxon>Poales</taxon>
        <taxon>Poaceae</taxon>
        <taxon>BOP clade</taxon>
        <taxon>Oryzoideae</taxon>
        <taxon>Oryzeae</taxon>
        <taxon>Oryzinae</taxon>
        <taxon>Oryza</taxon>
    </lineage>
</organism>
<sequence>MSSSATRGEADSPSPEVELSVLVTLRVKDSEGVRITRTMRRTDKLRDLTDFYLAMVVPAAVAQGHVCRPVGVFMHYGRRVTGYETPADYDMDDGDEVSFFPDRVMSLPVTLTVKDSKGRTVTRTMRRIEKLNVLFDLYHAMFRVPWPQGLAAASVTRTMHRTDKLQDLIDFYDAMVPADKCCDGECQVVYGGKTVEGEKTPADCEMEDGDQIKRMSSMFVTVTVGFVSLGKNIEHVHTLRRTDKLQGLMDLCSSMMPSRYKHGCRFLFDGRFVLGSQTPDDLAQEDVDMIDLTCY</sequence>
<dbReference type="CDD" id="cd01763">
    <property type="entry name" value="Ubl_SUMO_like"/>
    <property type="match status" value="2"/>
</dbReference>
<accession>A0A0D3GSP3</accession>
<dbReference type="Gene3D" id="3.10.20.90">
    <property type="entry name" value="Phosphatidylinositol 3-kinase Catalytic Subunit, Chain A, domain 1"/>
    <property type="match status" value="3"/>
</dbReference>
<dbReference type="PANTHER" id="PTHR10562">
    <property type="entry name" value="SMALL UBIQUITIN-RELATED MODIFIER"/>
    <property type="match status" value="1"/>
</dbReference>
<evidence type="ECO:0008006" key="3">
    <source>
        <dbReference type="Google" id="ProtNLM"/>
    </source>
</evidence>
<reference evidence="1" key="2">
    <citation type="submission" date="2015-03" db="UniProtKB">
        <authorList>
            <consortium name="EnsemblPlants"/>
        </authorList>
    </citation>
    <scope>IDENTIFICATION</scope>
</reference>
<keyword evidence="2" id="KW-1185">Reference proteome</keyword>
<proteinExistence type="predicted"/>